<comment type="subcellular location">
    <subcellularLocation>
        <location evidence="1">Cell inner membrane</location>
        <topology evidence="1">Peripheral membrane protein</topology>
    </subcellularLocation>
</comment>
<dbReference type="GO" id="GO:0016887">
    <property type="term" value="F:ATP hydrolysis activity"/>
    <property type="evidence" value="ECO:0007669"/>
    <property type="project" value="InterPro"/>
</dbReference>
<evidence type="ECO:0000259" key="10">
    <source>
        <dbReference type="PROSITE" id="PS50893"/>
    </source>
</evidence>
<dbReference type="InterPro" id="IPR003593">
    <property type="entry name" value="AAA+_ATPase"/>
</dbReference>
<feature type="domain" description="ABC transporter" evidence="10">
    <location>
        <begin position="248"/>
        <end position="497"/>
    </location>
</feature>
<dbReference type="GO" id="GO:0005886">
    <property type="term" value="C:plasma membrane"/>
    <property type="evidence" value="ECO:0007669"/>
    <property type="project" value="UniProtKB-SubCell"/>
</dbReference>
<evidence type="ECO:0000256" key="4">
    <source>
        <dbReference type="ARBA" id="ARBA00022597"/>
    </source>
</evidence>
<dbReference type="FunFam" id="3.40.50.300:FF:000127">
    <property type="entry name" value="Ribose import ATP-binding protein RbsA"/>
    <property type="match status" value="1"/>
</dbReference>
<dbReference type="PROSITE" id="PS00211">
    <property type="entry name" value="ABC_TRANSPORTER_1"/>
    <property type="match status" value="1"/>
</dbReference>
<evidence type="ECO:0000256" key="5">
    <source>
        <dbReference type="ARBA" id="ARBA00022737"/>
    </source>
</evidence>
<evidence type="ECO:0000256" key="8">
    <source>
        <dbReference type="ARBA" id="ARBA00022967"/>
    </source>
</evidence>
<organism evidence="11 12">
    <name type="scientific">Raoultella ornithinolytica</name>
    <name type="common">Klebsiella ornithinolytica</name>
    <dbReference type="NCBI Taxonomy" id="54291"/>
    <lineage>
        <taxon>Bacteria</taxon>
        <taxon>Pseudomonadati</taxon>
        <taxon>Pseudomonadota</taxon>
        <taxon>Gammaproteobacteria</taxon>
        <taxon>Enterobacterales</taxon>
        <taxon>Enterobacteriaceae</taxon>
        <taxon>Klebsiella/Raoultella group</taxon>
        <taxon>Raoultella</taxon>
    </lineage>
</organism>
<accession>A0A9Q9JFB2</accession>
<keyword evidence="7 11" id="KW-0067">ATP-binding</keyword>
<dbReference type="InterPro" id="IPR003439">
    <property type="entry name" value="ABC_transporter-like_ATP-bd"/>
</dbReference>
<dbReference type="CDD" id="cd03216">
    <property type="entry name" value="ABC_Carb_Monos_I"/>
    <property type="match status" value="1"/>
</dbReference>
<evidence type="ECO:0000256" key="6">
    <source>
        <dbReference type="ARBA" id="ARBA00022741"/>
    </source>
</evidence>
<keyword evidence="8" id="KW-1278">Translocase</keyword>
<dbReference type="GO" id="GO:0005524">
    <property type="term" value="F:ATP binding"/>
    <property type="evidence" value="ECO:0007669"/>
    <property type="project" value="UniProtKB-KW"/>
</dbReference>
<dbReference type="PANTHER" id="PTHR43790">
    <property type="entry name" value="CARBOHYDRATE TRANSPORT ATP-BINDING PROTEIN MG119-RELATED"/>
    <property type="match status" value="1"/>
</dbReference>
<dbReference type="AlphaFoldDB" id="A0A9Q9JFB2"/>
<gene>
    <name evidence="11" type="ORF">N2J37_26120</name>
</gene>
<dbReference type="Proteomes" id="UP001064206">
    <property type="component" value="Chromosome"/>
</dbReference>
<evidence type="ECO:0000313" key="11">
    <source>
        <dbReference type="EMBL" id="UXE37920.1"/>
    </source>
</evidence>
<dbReference type="SUPFAM" id="SSF52540">
    <property type="entry name" value="P-loop containing nucleoside triphosphate hydrolases"/>
    <property type="match status" value="2"/>
</dbReference>
<keyword evidence="3" id="KW-1003">Cell membrane</keyword>
<evidence type="ECO:0000256" key="2">
    <source>
        <dbReference type="ARBA" id="ARBA00022448"/>
    </source>
</evidence>
<reference evidence="11" key="1">
    <citation type="submission" date="2022-09" db="EMBL/GenBank/DDBJ databases">
        <title>Multidrug resistance Raoultella ornithinolytica Strain MQB_Silv_108.</title>
        <authorList>
            <person name="Quintela-Baluja M."/>
        </authorList>
    </citation>
    <scope>NUCLEOTIDE SEQUENCE</scope>
    <source>
        <strain evidence="11">MQB_Silv_108</strain>
    </source>
</reference>
<evidence type="ECO:0000256" key="3">
    <source>
        <dbReference type="ARBA" id="ARBA00022475"/>
    </source>
</evidence>
<dbReference type="Pfam" id="PF00005">
    <property type="entry name" value="ABC_tran"/>
    <property type="match status" value="2"/>
</dbReference>
<evidence type="ECO:0000256" key="7">
    <source>
        <dbReference type="ARBA" id="ARBA00022840"/>
    </source>
</evidence>
<dbReference type="PANTHER" id="PTHR43790:SF3">
    <property type="entry name" value="D-ALLOSE IMPORT ATP-BINDING PROTEIN ALSA-RELATED"/>
    <property type="match status" value="1"/>
</dbReference>
<name>A0A9Q9JFB2_RAOOR</name>
<dbReference type="RefSeq" id="WP_128319141.1">
    <property type="nucleotide sequence ID" value="NZ_ABDFAB020000004.1"/>
</dbReference>
<evidence type="ECO:0000313" key="12">
    <source>
        <dbReference type="Proteomes" id="UP001064206"/>
    </source>
</evidence>
<keyword evidence="9" id="KW-0472">Membrane</keyword>
<keyword evidence="6" id="KW-0547">Nucleotide-binding</keyword>
<dbReference type="SMART" id="SM00382">
    <property type="entry name" value="AAA"/>
    <property type="match status" value="2"/>
</dbReference>
<keyword evidence="2" id="KW-0813">Transport</keyword>
<dbReference type="EMBL" id="CP104450">
    <property type="protein sequence ID" value="UXE37920.1"/>
    <property type="molecule type" value="Genomic_DNA"/>
</dbReference>
<keyword evidence="4" id="KW-0762">Sugar transport</keyword>
<protein>
    <submittedName>
        <fullName evidence="11">Sugar ABC transporter ATP-binding protein</fullName>
    </submittedName>
</protein>
<dbReference type="Gene3D" id="3.40.50.300">
    <property type="entry name" value="P-loop containing nucleotide triphosphate hydrolases"/>
    <property type="match status" value="2"/>
</dbReference>
<proteinExistence type="predicted"/>
<dbReference type="PROSITE" id="PS50893">
    <property type="entry name" value="ABC_TRANSPORTER_2"/>
    <property type="match status" value="2"/>
</dbReference>
<dbReference type="InterPro" id="IPR017871">
    <property type="entry name" value="ABC_transporter-like_CS"/>
</dbReference>
<feature type="domain" description="ABC transporter" evidence="10">
    <location>
        <begin position="7"/>
        <end position="242"/>
    </location>
</feature>
<evidence type="ECO:0000256" key="9">
    <source>
        <dbReference type="ARBA" id="ARBA00023136"/>
    </source>
</evidence>
<dbReference type="InterPro" id="IPR027417">
    <property type="entry name" value="P-loop_NTPase"/>
</dbReference>
<dbReference type="CDD" id="cd03215">
    <property type="entry name" value="ABC_Carb_Monos_II"/>
    <property type="match status" value="1"/>
</dbReference>
<dbReference type="InterPro" id="IPR050107">
    <property type="entry name" value="ABC_carbohydrate_import_ATPase"/>
</dbReference>
<sequence length="506" mass="54946">MQGTPVLSMRNIAKAFGKFYALKGVDLTVWPGEIHALMGENGAGKSTLMKILAGAYTATSGEILIDGRPHAIKGPKDALAAGITLIYQEMQLAPNLTVAENIFLGSELARGGLVQRKEMINQAQAVIDRLGAQFKASDRVMTLTIAEQQQVEIARALHRNSRVLVMDEPTAALSSRETQRLFELILRLRDEGMAIIYISHRMAEVYELSDRVSVLRDGQYVGSLTRDKLNASELVRMMVGRPLSDLFNKERDISPGQPRLRVEDLTDGGKVKASSLVVRAGEIVGLAGLVGAGRSELAQLIFGVRRATGGVIEIDGEPVVIHSPRAAIELGIGFLTENRKEQGLFLEMAAQENITMATLERDARWGMLNRKKAQTLSDDAISLLNIRVPHAQVRAGGLSGGNQQKLLISRWVAIGPRILLLDEPTRGVDVGAKSEIYRIMTQMARQGVAILMISSELPEVVGMSDRVYVMREGSIAGELQAGDISQESIMTLATGVNDSHLKAVSP</sequence>
<evidence type="ECO:0000256" key="1">
    <source>
        <dbReference type="ARBA" id="ARBA00004417"/>
    </source>
</evidence>
<keyword evidence="5" id="KW-0677">Repeat</keyword>